<protein>
    <submittedName>
        <fullName evidence="2">Uncharacterized protein</fullName>
    </submittedName>
</protein>
<evidence type="ECO:0000313" key="2">
    <source>
        <dbReference type="EMBL" id="KAI8041774.1"/>
    </source>
</evidence>
<dbReference type="EMBL" id="JAMKOV010000003">
    <property type="protein sequence ID" value="KAI8041774.1"/>
    <property type="molecule type" value="Genomic_DNA"/>
</dbReference>
<comment type="caution">
    <text evidence="2">The sequence shown here is derived from an EMBL/GenBank/DDBJ whole genome shotgun (WGS) entry which is preliminary data.</text>
</comment>
<name>A0A9P9YSB5_9MUSC</name>
<accession>A0A9P9YSB5</accession>
<sequence>MNRHVYCNLPVQQPDREQVSEQPMTKSISTSTSPWHEPKAKSKPLQQLLRKPKKWKLKRTLDDILKCLIIASSEHVYDYDVLCQAFSFSKDYKNKDSIQDNAYSVFGLCDSSNLLEMQQLLVIVSLGLLASVAAKPALDQALFSAGSPFGFYPGSAAPIAAYTGAPFAAAPFANPLGASPLSAVSSSQRLDYFNQFNAAFAPTAPARILAAAPFASAGARLIQPTRLIAPGGPAPYFF</sequence>
<feature type="region of interest" description="Disordered" evidence="1">
    <location>
        <begin position="11"/>
        <end position="43"/>
    </location>
</feature>
<organism evidence="2 3">
    <name type="scientific">Drosophila gunungcola</name>
    <name type="common">fruit fly</name>
    <dbReference type="NCBI Taxonomy" id="103775"/>
    <lineage>
        <taxon>Eukaryota</taxon>
        <taxon>Metazoa</taxon>
        <taxon>Ecdysozoa</taxon>
        <taxon>Arthropoda</taxon>
        <taxon>Hexapoda</taxon>
        <taxon>Insecta</taxon>
        <taxon>Pterygota</taxon>
        <taxon>Neoptera</taxon>
        <taxon>Endopterygota</taxon>
        <taxon>Diptera</taxon>
        <taxon>Brachycera</taxon>
        <taxon>Muscomorpha</taxon>
        <taxon>Ephydroidea</taxon>
        <taxon>Drosophilidae</taxon>
        <taxon>Drosophila</taxon>
        <taxon>Sophophora</taxon>
    </lineage>
</organism>
<reference evidence="2" key="1">
    <citation type="journal article" date="2023" name="Genome Biol. Evol.">
        <title>Long-read-based Genome Assembly of Drosophila gunungcola Reveals Fewer Chemosensory Genes in Flower-breeding Species.</title>
        <authorList>
            <person name="Negi A."/>
            <person name="Liao B.Y."/>
            <person name="Yeh S.D."/>
        </authorList>
    </citation>
    <scope>NUCLEOTIDE SEQUENCE</scope>
    <source>
        <strain evidence="2">Sukarami</strain>
    </source>
</reference>
<feature type="compositionally biased region" description="Polar residues" evidence="1">
    <location>
        <begin position="20"/>
        <end position="34"/>
    </location>
</feature>
<dbReference type="Proteomes" id="UP001059596">
    <property type="component" value="Unassembled WGS sequence"/>
</dbReference>
<proteinExistence type="predicted"/>
<evidence type="ECO:0000313" key="3">
    <source>
        <dbReference type="Proteomes" id="UP001059596"/>
    </source>
</evidence>
<dbReference type="AlphaFoldDB" id="A0A9P9YSB5"/>
<gene>
    <name evidence="2" type="ORF">M5D96_006043</name>
</gene>
<keyword evidence="3" id="KW-1185">Reference proteome</keyword>
<evidence type="ECO:0000256" key="1">
    <source>
        <dbReference type="SAM" id="MobiDB-lite"/>
    </source>
</evidence>